<dbReference type="EMBL" id="AACS02000001">
    <property type="protein sequence ID" value="EAU92278.2"/>
    <property type="molecule type" value="Genomic_DNA"/>
</dbReference>
<keyword evidence="4" id="KW-1185">Reference proteome</keyword>
<evidence type="ECO:0000256" key="1">
    <source>
        <dbReference type="ARBA" id="ARBA00005536"/>
    </source>
</evidence>
<feature type="compositionally biased region" description="Polar residues" evidence="2">
    <location>
        <begin position="238"/>
        <end position="250"/>
    </location>
</feature>
<dbReference type="STRING" id="240176.A8N373"/>
<evidence type="ECO:0008006" key="5">
    <source>
        <dbReference type="Google" id="ProtNLM"/>
    </source>
</evidence>
<dbReference type="HOGENOM" id="CLU_037652_2_0_1"/>
<dbReference type="VEuPathDB" id="FungiDB:CC1G_00497"/>
<sequence length="270" mass="30188">MSMWNSAKAKVQLRLSVQRLRTLQQKKEAQAKASRRDIATLLERGKIETARVKVETIINEDIHIELLELLELYCELLIARFGLLDQSTRVPDPGISEGVCSIIHAAPRTELKGEQEKYRPNLELLMHKYGRDFSAAVMENRDNCVSERVVKKLVIATPSSQLVDAYLTEIAKAYGVSWRPPGQEDDHEGGDDGGVKVGDSYIENALCPLMSIVAQVEKDIKEETDTPETDTASLKLPSVSNSRPKSQPAPSQEEDEYDALAKRFAALKKR</sequence>
<dbReference type="eggNOG" id="KOG2027">
    <property type="taxonomic scope" value="Eukaryota"/>
</dbReference>
<dbReference type="PANTHER" id="PTHR12161:SF5">
    <property type="entry name" value="IST1 HOMOLOG"/>
    <property type="match status" value="1"/>
</dbReference>
<dbReference type="GeneID" id="6005746"/>
<dbReference type="GO" id="GO:0015031">
    <property type="term" value="P:protein transport"/>
    <property type="evidence" value="ECO:0007669"/>
    <property type="project" value="InterPro"/>
</dbReference>
<dbReference type="OrthoDB" id="29853at2759"/>
<name>A8N373_COPC7</name>
<dbReference type="Proteomes" id="UP000001861">
    <property type="component" value="Unassembled WGS sequence"/>
</dbReference>
<evidence type="ECO:0000313" key="3">
    <source>
        <dbReference type="EMBL" id="EAU92278.2"/>
    </source>
</evidence>
<dbReference type="InterPro" id="IPR005061">
    <property type="entry name" value="Ist1"/>
</dbReference>
<dbReference type="InParanoid" id="A8N373"/>
<gene>
    <name evidence="3" type="ORF">CC1G_00497</name>
</gene>
<dbReference type="OMA" id="HEFVEMS"/>
<dbReference type="KEGG" id="cci:CC1G_00497"/>
<accession>A8N373</accession>
<dbReference type="InterPro" id="IPR042277">
    <property type="entry name" value="IST1-like"/>
</dbReference>
<evidence type="ECO:0000313" key="4">
    <source>
        <dbReference type="Proteomes" id="UP000001861"/>
    </source>
</evidence>
<dbReference type="PANTHER" id="PTHR12161">
    <property type="entry name" value="IST1 FAMILY MEMBER"/>
    <property type="match status" value="1"/>
</dbReference>
<dbReference type="Pfam" id="PF03398">
    <property type="entry name" value="Ist1"/>
    <property type="match status" value="1"/>
</dbReference>
<reference evidence="3 4" key="1">
    <citation type="journal article" date="2010" name="Proc. Natl. Acad. Sci. U.S.A.">
        <title>Insights into evolution of multicellular fungi from the assembled chromosomes of the mushroom Coprinopsis cinerea (Coprinus cinereus).</title>
        <authorList>
            <person name="Stajich J.E."/>
            <person name="Wilke S.K."/>
            <person name="Ahren D."/>
            <person name="Au C.H."/>
            <person name="Birren B.W."/>
            <person name="Borodovsky M."/>
            <person name="Burns C."/>
            <person name="Canback B."/>
            <person name="Casselton L.A."/>
            <person name="Cheng C.K."/>
            <person name="Deng J."/>
            <person name="Dietrich F.S."/>
            <person name="Fargo D.C."/>
            <person name="Farman M.L."/>
            <person name="Gathman A.C."/>
            <person name="Goldberg J."/>
            <person name="Guigo R."/>
            <person name="Hoegger P.J."/>
            <person name="Hooker J.B."/>
            <person name="Huggins A."/>
            <person name="James T.Y."/>
            <person name="Kamada T."/>
            <person name="Kilaru S."/>
            <person name="Kodira C."/>
            <person name="Kues U."/>
            <person name="Kupfer D."/>
            <person name="Kwan H.S."/>
            <person name="Lomsadze A."/>
            <person name="Li W."/>
            <person name="Lilly W.W."/>
            <person name="Ma L.J."/>
            <person name="Mackey A.J."/>
            <person name="Manning G."/>
            <person name="Martin F."/>
            <person name="Muraguchi H."/>
            <person name="Natvig D.O."/>
            <person name="Palmerini H."/>
            <person name="Ramesh M.A."/>
            <person name="Rehmeyer C.J."/>
            <person name="Roe B.A."/>
            <person name="Shenoy N."/>
            <person name="Stanke M."/>
            <person name="Ter-Hovhannisyan V."/>
            <person name="Tunlid A."/>
            <person name="Velagapudi R."/>
            <person name="Vision T.J."/>
            <person name="Zeng Q."/>
            <person name="Zolan M.E."/>
            <person name="Pukkila P.J."/>
        </authorList>
    </citation>
    <scope>NUCLEOTIDE SEQUENCE [LARGE SCALE GENOMIC DNA]</scope>
    <source>
        <strain evidence="4">Okayama-7 / 130 / ATCC MYA-4618 / FGSC 9003</strain>
    </source>
</reference>
<dbReference type="FunCoup" id="A8N373">
    <property type="interactions" value="462"/>
</dbReference>
<dbReference type="AlphaFoldDB" id="A8N373"/>
<comment type="similarity">
    <text evidence="1">Belongs to the IST1 family.</text>
</comment>
<protein>
    <recommendedName>
        <fullName evidence="5">DUF292 domain-containing protein</fullName>
    </recommendedName>
</protein>
<evidence type="ECO:0000256" key="2">
    <source>
        <dbReference type="SAM" id="MobiDB-lite"/>
    </source>
</evidence>
<dbReference type="RefSeq" id="XP_001829318.2">
    <property type="nucleotide sequence ID" value="XM_001829266.2"/>
</dbReference>
<proteinExistence type="inferred from homology"/>
<dbReference type="Gene3D" id="1.20.1260.60">
    <property type="entry name" value="Vacuolar protein sorting-associated protein Ist1"/>
    <property type="match status" value="1"/>
</dbReference>
<comment type="caution">
    <text evidence="3">The sequence shown here is derived from an EMBL/GenBank/DDBJ whole genome shotgun (WGS) entry which is preliminary data.</text>
</comment>
<feature type="region of interest" description="Disordered" evidence="2">
    <location>
        <begin position="221"/>
        <end position="258"/>
    </location>
</feature>
<feature type="region of interest" description="Disordered" evidence="2">
    <location>
        <begin position="177"/>
        <end position="197"/>
    </location>
</feature>
<dbReference type="FunFam" id="1.20.1260.60:FF:000002">
    <property type="entry name" value="Vacuolar protein sorting-associated protein IST1"/>
    <property type="match status" value="1"/>
</dbReference>
<organism evidence="3 4">
    <name type="scientific">Coprinopsis cinerea (strain Okayama-7 / 130 / ATCC MYA-4618 / FGSC 9003)</name>
    <name type="common">Inky cap fungus</name>
    <name type="synonym">Hormographiella aspergillata</name>
    <dbReference type="NCBI Taxonomy" id="240176"/>
    <lineage>
        <taxon>Eukaryota</taxon>
        <taxon>Fungi</taxon>
        <taxon>Dikarya</taxon>
        <taxon>Basidiomycota</taxon>
        <taxon>Agaricomycotina</taxon>
        <taxon>Agaricomycetes</taxon>
        <taxon>Agaricomycetidae</taxon>
        <taxon>Agaricales</taxon>
        <taxon>Agaricineae</taxon>
        <taxon>Psathyrellaceae</taxon>
        <taxon>Coprinopsis</taxon>
    </lineage>
</organism>